<keyword evidence="3" id="KW-1185">Reference proteome</keyword>
<comment type="caution">
    <text evidence="2">The sequence shown here is derived from an EMBL/GenBank/DDBJ whole genome shotgun (WGS) entry which is preliminary data.</text>
</comment>
<evidence type="ECO:0000256" key="1">
    <source>
        <dbReference type="SAM" id="MobiDB-lite"/>
    </source>
</evidence>
<reference evidence="2" key="1">
    <citation type="submission" date="2020-08" db="EMBL/GenBank/DDBJ databases">
        <title>Multicomponent nature underlies the extraordinary mechanical properties of spider dragline silk.</title>
        <authorList>
            <person name="Kono N."/>
            <person name="Nakamura H."/>
            <person name="Mori M."/>
            <person name="Yoshida Y."/>
            <person name="Ohtoshi R."/>
            <person name="Malay A.D."/>
            <person name="Moran D.A.P."/>
            <person name="Tomita M."/>
            <person name="Numata K."/>
            <person name="Arakawa K."/>
        </authorList>
    </citation>
    <scope>NUCLEOTIDE SEQUENCE</scope>
</reference>
<feature type="region of interest" description="Disordered" evidence="1">
    <location>
        <begin position="1"/>
        <end position="28"/>
    </location>
</feature>
<evidence type="ECO:0000313" key="3">
    <source>
        <dbReference type="Proteomes" id="UP000887013"/>
    </source>
</evidence>
<name>A0A8X6QYH1_NEPPI</name>
<gene>
    <name evidence="2" type="ORF">NPIL_398931</name>
</gene>
<evidence type="ECO:0000313" key="2">
    <source>
        <dbReference type="EMBL" id="GFU56969.1"/>
    </source>
</evidence>
<dbReference type="EMBL" id="BMAW01039738">
    <property type="protein sequence ID" value="GFU56969.1"/>
    <property type="molecule type" value="Genomic_DNA"/>
</dbReference>
<sequence>MLEQCSSVDDNTLENTPGSRISRRGGRCLSKREKKINAEARRGILHEDREKIKTTRKNSRKTLKPEEEVIMRRKLETMGQLISLPKSSEKEKYLQRRGKKKVIQLLMGEVSLSKDGTTLL</sequence>
<proteinExistence type="predicted"/>
<protein>
    <submittedName>
        <fullName evidence="2">Uncharacterized protein</fullName>
    </submittedName>
</protein>
<organism evidence="2 3">
    <name type="scientific">Nephila pilipes</name>
    <name type="common">Giant wood spider</name>
    <name type="synonym">Nephila maculata</name>
    <dbReference type="NCBI Taxonomy" id="299642"/>
    <lineage>
        <taxon>Eukaryota</taxon>
        <taxon>Metazoa</taxon>
        <taxon>Ecdysozoa</taxon>
        <taxon>Arthropoda</taxon>
        <taxon>Chelicerata</taxon>
        <taxon>Arachnida</taxon>
        <taxon>Araneae</taxon>
        <taxon>Araneomorphae</taxon>
        <taxon>Entelegynae</taxon>
        <taxon>Araneoidea</taxon>
        <taxon>Nephilidae</taxon>
        <taxon>Nephila</taxon>
    </lineage>
</organism>
<feature type="compositionally biased region" description="Polar residues" evidence="1">
    <location>
        <begin position="1"/>
        <end position="19"/>
    </location>
</feature>
<dbReference type="AlphaFoldDB" id="A0A8X6QYH1"/>
<accession>A0A8X6QYH1</accession>
<dbReference type="Proteomes" id="UP000887013">
    <property type="component" value="Unassembled WGS sequence"/>
</dbReference>